<name>A0A830GCD3_9EURY</name>
<evidence type="ECO:0000313" key="2">
    <source>
        <dbReference type="Proteomes" id="UP000608850"/>
    </source>
</evidence>
<accession>A0A830GCD3</accession>
<dbReference type="AlphaFoldDB" id="A0A830GCD3"/>
<protein>
    <submittedName>
        <fullName evidence="1">Uncharacterized protein</fullName>
    </submittedName>
</protein>
<evidence type="ECO:0000313" key="1">
    <source>
        <dbReference type="EMBL" id="GGN20776.1"/>
    </source>
</evidence>
<reference evidence="1 2" key="1">
    <citation type="journal article" date="2019" name="Int. J. Syst. Evol. Microbiol.">
        <title>The Global Catalogue of Microorganisms (GCM) 10K type strain sequencing project: providing services to taxonomists for standard genome sequencing and annotation.</title>
        <authorList>
            <consortium name="The Broad Institute Genomics Platform"/>
            <consortium name="The Broad Institute Genome Sequencing Center for Infectious Disease"/>
            <person name="Wu L."/>
            <person name="Ma J."/>
        </authorList>
    </citation>
    <scope>NUCLEOTIDE SEQUENCE [LARGE SCALE GENOMIC DNA]</scope>
    <source>
        <strain evidence="1 2">JCM 16331</strain>
    </source>
</reference>
<keyword evidence="2" id="KW-1185">Reference proteome</keyword>
<dbReference type="EMBL" id="BMOQ01000006">
    <property type="protein sequence ID" value="GGN20776.1"/>
    <property type="molecule type" value="Genomic_DNA"/>
</dbReference>
<comment type="caution">
    <text evidence="1">The sequence shown here is derived from an EMBL/GenBank/DDBJ whole genome shotgun (WGS) entry which is preliminary data.</text>
</comment>
<sequence>MFSTPRNEARIDEQVLGVDDRGRRRAGSRASNIDDAANGIGQRRVKYTEFVDDTYGIRKTYDIV</sequence>
<dbReference type="Proteomes" id="UP000608850">
    <property type="component" value="Unassembled WGS sequence"/>
</dbReference>
<proteinExistence type="predicted"/>
<organism evidence="1 2">
    <name type="scientific">Halarchaeum nitratireducens</name>
    <dbReference type="NCBI Taxonomy" id="489913"/>
    <lineage>
        <taxon>Archaea</taxon>
        <taxon>Methanobacteriati</taxon>
        <taxon>Methanobacteriota</taxon>
        <taxon>Stenosarchaea group</taxon>
        <taxon>Halobacteria</taxon>
        <taxon>Halobacteriales</taxon>
        <taxon>Halobacteriaceae</taxon>
    </lineage>
</organism>
<gene>
    <name evidence="1" type="ORF">GCM10009021_22460</name>
</gene>